<evidence type="ECO:0000313" key="8">
    <source>
        <dbReference type="Proteomes" id="UP000032434"/>
    </source>
</evidence>
<dbReference type="OrthoDB" id="384730at2"/>
<dbReference type="EMBL" id="LK028559">
    <property type="protein sequence ID" value="CDR30692.1"/>
    <property type="molecule type" value="Genomic_DNA"/>
</dbReference>
<keyword evidence="2" id="KW-0889">Transcription antitermination</keyword>
<evidence type="ECO:0000313" key="7">
    <source>
        <dbReference type="EMBL" id="CDR30692.1"/>
    </source>
</evidence>
<feature type="domain" description="NusB/RsmB/TIM44" evidence="6">
    <location>
        <begin position="29"/>
        <end position="124"/>
    </location>
</feature>
<dbReference type="PANTHER" id="PTHR11078:SF3">
    <property type="entry name" value="ANTITERMINATION NUSB DOMAIN-CONTAINING PROTEIN"/>
    <property type="match status" value="1"/>
</dbReference>
<dbReference type="InterPro" id="IPR006027">
    <property type="entry name" value="NusB_RsmB_TIM44"/>
</dbReference>
<evidence type="ECO:0000256" key="2">
    <source>
        <dbReference type="ARBA" id="ARBA00022814"/>
    </source>
</evidence>
<comment type="similarity">
    <text evidence="1">Belongs to the NusB family.</text>
</comment>
<dbReference type="GO" id="GO:0005829">
    <property type="term" value="C:cytosol"/>
    <property type="evidence" value="ECO:0007669"/>
    <property type="project" value="TreeGrafter"/>
</dbReference>
<evidence type="ECO:0000256" key="5">
    <source>
        <dbReference type="ARBA" id="ARBA00023163"/>
    </source>
</evidence>
<reference evidence="8" key="1">
    <citation type="submission" date="2014-05" db="EMBL/GenBank/DDBJ databases">
        <authorList>
            <person name="Kube M."/>
        </authorList>
    </citation>
    <scope>NUCLEOTIDE SEQUENCE [LARGE SCALE GENOMIC DNA]</scope>
</reference>
<organism evidence="7 8">
    <name type="scientific">Acholeplasma oculi</name>
    <dbReference type="NCBI Taxonomy" id="35623"/>
    <lineage>
        <taxon>Bacteria</taxon>
        <taxon>Bacillati</taxon>
        <taxon>Mycoplasmatota</taxon>
        <taxon>Mollicutes</taxon>
        <taxon>Acholeplasmatales</taxon>
        <taxon>Acholeplasmataceae</taxon>
        <taxon>Acholeplasma</taxon>
    </lineage>
</organism>
<keyword evidence="8" id="KW-1185">Reference proteome</keyword>
<dbReference type="Proteomes" id="UP000032434">
    <property type="component" value="Chromosome 1"/>
</dbReference>
<dbReference type="InterPro" id="IPR035926">
    <property type="entry name" value="NusB-like_sf"/>
</dbReference>
<keyword evidence="3" id="KW-0694">RNA-binding</keyword>
<gene>
    <name evidence="7" type="primary">nusB</name>
    <name evidence="7" type="ORF">Aocu_06190</name>
</gene>
<sequence>MMDKFKENYKKYMKLLYQNLFYNHLAFKDFDALDSEDRAYIESLLERIEQIDAIIVNHLSNYTIDRLNLVDLSIIRIAVYELLKKEIQPEIIINEAIELTKEFSDLDDEKQHKFTNKLIDNIYKSMK</sequence>
<dbReference type="InterPro" id="IPR011605">
    <property type="entry name" value="NusB_fam"/>
</dbReference>
<dbReference type="GO" id="GO:0031564">
    <property type="term" value="P:transcription antitermination"/>
    <property type="evidence" value="ECO:0007669"/>
    <property type="project" value="UniProtKB-KW"/>
</dbReference>
<accession>A0A061AIC9</accession>
<dbReference type="GO" id="GO:0006353">
    <property type="term" value="P:DNA-templated transcription termination"/>
    <property type="evidence" value="ECO:0007669"/>
    <property type="project" value="InterPro"/>
</dbReference>
<dbReference type="HOGENOM" id="CLU_087843_3_3_14"/>
<dbReference type="FunCoup" id="A0A061AIC9">
    <property type="interactions" value="182"/>
</dbReference>
<dbReference type="Pfam" id="PF01029">
    <property type="entry name" value="NusB"/>
    <property type="match status" value="1"/>
</dbReference>
<protein>
    <submittedName>
        <fullName evidence="7">Transcription termination protein NusB</fullName>
    </submittedName>
</protein>
<dbReference type="PATRIC" id="fig|35623.3.peg.619"/>
<evidence type="ECO:0000259" key="6">
    <source>
        <dbReference type="Pfam" id="PF01029"/>
    </source>
</evidence>
<proteinExistence type="inferred from homology"/>
<dbReference type="GO" id="GO:0003723">
    <property type="term" value="F:RNA binding"/>
    <property type="evidence" value="ECO:0007669"/>
    <property type="project" value="UniProtKB-KW"/>
</dbReference>
<dbReference type="AlphaFoldDB" id="A0A061AIC9"/>
<dbReference type="PANTHER" id="PTHR11078">
    <property type="entry name" value="N UTILIZATION SUBSTANCE PROTEIN B-RELATED"/>
    <property type="match status" value="1"/>
</dbReference>
<dbReference type="InParanoid" id="A0A061AIC9"/>
<keyword evidence="4" id="KW-0805">Transcription regulation</keyword>
<evidence type="ECO:0000256" key="1">
    <source>
        <dbReference type="ARBA" id="ARBA00005952"/>
    </source>
</evidence>
<dbReference type="STRING" id="35623.Aocu_06190"/>
<dbReference type="KEGG" id="aoc:Aocu_06190"/>
<dbReference type="SUPFAM" id="SSF48013">
    <property type="entry name" value="NusB-like"/>
    <property type="match status" value="1"/>
</dbReference>
<keyword evidence="5" id="KW-0804">Transcription</keyword>
<evidence type="ECO:0000256" key="4">
    <source>
        <dbReference type="ARBA" id="ARBA00023015"/>
    </source>
</evidence>
<name>A0A061AIC9_9MOLU</name>
<evidence type="ECO:0000256" key="3">
    <source>
        <dbReference type="ARBA" id="ARBA00022884"/>
    </source>
</evidence>
<dbReference type="Gene3D" id="1.10.940.10">
    <property type="entry name" value="NusB-like"/>
    <property type="match status" value="1"/>
</dbReference>